<organism evidence="2 3">
    <name type="scientific">Psilocybe cyanescens</name>
    <dbReference type="NCBI Taxonomy" id="93625"/>
    <lineage>
        <taxon>Eukaryota</taxon>
        <taxon>Fungi</taxon>
        <taxon>Dikarya</taxon>
        <taxon>Basidiomycota</taxon>
        <taxon>Agaricomycotina</taxon>
        <taxon>Agaricomycetes</taxon>
        <taxon>Agaricomycetidae</taxon>
        <taxon>Agaricales</taxon>
        <taxon>Agaricineae</taxon>
        <taxon>Strophariaceae</taxon>
        <taxon>Psilocybe</taxon>
    </lineage>
</organism>
<evidence type="ECO:0000313" key="2">
    <source>
        <dbReference type="EMBL" id="PPQ77093.1"/>
    </source>
</evidence>
<keyword evidence="3" id="KW-1185">Reference proteome</keyword>
<dbReference type="Proteomes" id="UP000283269">
    <property type="component" value="Unassembled WGS sequence"/>
</dbReference>
<proteinExistence type="predicted"/>
<gene>
    <name evidence="2" type="ORF">CVT25_014906</name>
</gene>
<protein>
    <submittedName>
        <fullName evidence="2">Uncharacterized protein</fullName>
    </submittedName>
</protein>
<dbReference type="AlphaFoldDB" id="A0A409WF35"/>
<evidence type="ECO:0000256" key="1">
    <source>
        <dbReference type="SAM" id="MobiDB-lite"/>
    </source>
</evidence>
<feature type="compositionally biased region" description="Acidic residues" evidence="1">
    <location>
        <begin position="39"/>
        <end position="53"/>
    </location>
</feature>
<comment type="caution">
    <text evidence="2">The sequence shown here is derived from an EMBL/GenBank/DDBJ whole genome shotgun (WGS) entry which is preliminary data.</text>
</comment>
<dbReference type="InParanoid" id="A0A409WF35"/>
<feature type="compositionally biased region" description="Basic and acidic residues" evidence="1">
    <location>
        <begin position="25"/>
        <end position="38"/>
    </location>
</feature>
<name>A0A409WF35_PSICY</name>
<accession>A0A409WF35</accession>
<evidence type="ECO:0000313" key="3">
    <source>
        <dbReference type="Proteomes" id="UP000283269"/>
    </source>
</evidence>
<sequence length="100" mass="11023">MDGIGLGGRRGEGERKGVGCTLRLPVEHDTEVEQHNGGDLDDDEARDEDDYGAEEYRPPEDVERVRVVLDCGKRVRVGLVSEGGQGWVGEICEDLDLLKE</sequence>
<reference evidence="2 3" key="1">
    <citation type="journal article" date="2018" name="Evol. Lett.">
        <title>Horizontal gene cluster transfer increased hallucinogenic mushroom diversity.</title>
        <authorList>
            <person name="Reynolds H.T."/>
            <person name="Vijayakumar V."/>
            <person name="Gluck-Thaler E."/>
            <person name="Korotkin H.B."/>
            <person name="Matheny P.B."/>
            <person name="Slot J.C."/>
        </authorList>
    </citation>
    <scope>NUCLEOTIDE SEQUENCE [LARGE SCALE GENOMIC DNA]</scope>
    <source>
        <strain evidence="2 3">2631</strain>
    </source>
</reference>
<dbReference type="EMBL" id="NHYD01003444">
    <property type="protein sequence ID" value="PPQ77093.1"/>
    <property type="molecule type" value="Genomic_DNA"/>
</dbReference>
<feature type="region of interest" description="Disordered" evidence="1">
    <location>
        <begin position="1"/>
        <end position="59"/>
    </location>
</feature>